<dbReference type="Proteomes" id="UP000789405">
    <property type="component" value="Unassembled WGS sequence"/>
</dbReference>
<comment type="caution">
    <text evidence="2">The sequence shown here is derived from an EMBL/GenBank/DDBJ whole genome shotgun (WGS) entry which is preliminary data.</text>
</comment>
<proteinExistence type="predicted"/>
<dbReference type="AlphaFoldDB" id="A0A9N9IXU1"/>
<accession>A0A9N9IXU1</accession>
<keyword evidence="3" id="KW-1185">Reference proteome</keyword>
<keyword evidence="1" id="KW-0175">Coiled coil</keyword>
<reference evidence="2" key="1">
    <citation type="submission" date="2021-06" db="EMBL/GenBank/DDBJ databases">
        <authorList>
            <person name="Kallberg Y."/>
            <person name="Tangrot J."/>
            <person name="Rosling A."/>
        </authorList>
    </citation>
    <scope>NUCLEOTIDE SEQUENCE</scope>
    <source>
        <strain evidence="2">MA453B</strain>
    </source>
</reference>
<dbReference type="OrthoDB" id="2438105at2759"/>
<sequence>IKHNDILKQLLNLPDYQIFDASTLLQTMTYSRENRKEEIISAYLQKKACEFIGTSFYKHDYTINILKSKIKKLKQKNRRLKRLKSESRLQSSFNTHSLSMKIARSKQSKQKQVSKIWASVRKAKKICPVQFQCLQYCLENIYELFGNELNDAKCELNAIDFENFHTSLYTGIESTLNGFIKWMKTWIHLPLSVCRLGGVNGPEFACTFLIVFFNKNFLKAPTPKEISYIKLLKEDLSSGCLNTFGLLKALAHHDFFEEFEAFAGSDESRIQLSGLDSGVQKISQDILRSIRKEINNSKGTKQLELESVEFLKKKRLMKFSAAFLPGDNVTKKLQIDKL</sequence>
<dbReference type="EMBL" id="CAJVPY010015663">
    <property type="protein sequence ID" value="CAG8752963.1"/>
    <property type="molecule type" value="Genomic_DNA"/>
</dbReference>
<evidence type="ECO:0000313" key="3">
    <source>
        <dbReference type="Proteomes" id="UP000789405"/>
    </source>
</evidence>
<organism evidence="2 3">
    <name type="scientific">Dentiscutata erythropus</name>
    <dbReference type="NCBI Taxonomy" id="1348616"/>
    <lineage>
        <taxon>Eukaryota</taxon>
        <taxon>Fungi</taxon>
        <taxon>Fungi incertae sedis</taxon>
        <taxon>Mucoromycota</taxon>
        <taxon>Glomeromycotina</taxon>
        <taxon>Glomeromycetes</taxon>
        <taxon>Diversisporales</taxon>
        <taxon>Gigasporaceae</taxon>
        <taxon>Dentiscutata</taxon>
    </lineage>
</organism>
<evidence type="ECO:0000313" key="2">
    <source>
        <dbReference type="EMBL" id="CAG8752963.1"/>
    </source>
</evidence>
<feature type="non-terminal residue" evidence="2">
    <location>
        <position position="1"/>
    </location>
</feature>
<feature type="coiled-coil region" evidence="1">
    <location>
        <begin position="63"/>
        <end position="90"/>
    </location>
</feature>
<gene>
    <name evidence="2" type="ORF">DERYTH_LOCUS17073</name>
</gene>
<evidence type="ECO:0000256" key="1">
    <source>
        <dbReference type="SAM" id="Coils"/>
    </source>
</evidence>
<name>A0A9N9IXU1_9GLOM</name>
<protein>
    <submittedName>
        <fullName evidence="2">3972_t:CDS:1</fullName>
    </submittedName>
</protein>